<dbReference type="AlphaFoldDB" id="A0A0D2XYD3"/>
<reference evidence="1" key="2">
    <citation type="submission" date="2025-08" db="UniProtKB">
        <authorList>
            <consortium name="EnsemblFungi"/>
        </authorList>
    </citation>
    <scope>IDENTIFICATION</scope>
    <source>
        <strain evidence="1">4287 / CBS 123668 / FGSC 9935 / NRRL 34936</strain>
    </source>
</reference>
<reference evidence="2" key="1">
    <citation type="journal article" date="2012" name="Mol. Plant Microbe Interact.">
        <title>A highly conserved effector in Fusarium oxysporum is required for full virulence on Arabidopsis.</title>
        <authorList>
            <person name="Thatcher L.F."/>
            <person name="Gardiner D.M."/>
            <person name="Kazan K."/>
            <person name="Manners J."/>
        </authorList>
    </citation>
    <scope>NUCLEOTIDE SEQUENCE [LARGE SCALE GENOMIC DNA]</scope>
    <source>
        <strain evidence="2">Fo5176</strain>
    </source>
</reference>
<evidence type="ECO:0000313" key="1">
    <source>
        <dbReference type="EnsemblFungi" id="FOXG_09005P0"/>
    </source>
</evidence>
<evidence type="ECO:0000313" key="2">
    <source>
        <dbReference type="Proteomes" id="UP000002489"/>
    </source>
</evidence>
<dbReference type="EnsemblFungi" id="FOXG_09005T0">
    <property type="protein sequence ID" value="FOXG_09005P0"/>
    <property type="gene ID" value="FOXG_09005"/>
</dbReference>
<accession>A0A0D2XYD3</accession>
<organism evidence="1 2">
    <name type="scientific">Fusarium oxysporum (strain Fo5176)</name>
    <name type="common">Fusarium vascular wilt</name>
    <dbReference type="NCBI Taxonomy" id="660025"/>
    <lineage>
        <taxon>Eukaryota</taxon>
        <taxon>Fungi</taxon>
        <taxon>Dikarya</taxon>
        <taxon>Ascomycota</taxon>
        <taxon>Pezizomycotina</taxon>
        <taxon>Sordariomycetes</taxon>
        <taxon>Hypocreomycetidae</taxon>
        <taxon>Hypocreales</taxon>
        <taxon>Nectriaceae</taxon>
        <taxon>Fusarium</taxon>
        <taxon>Fusarium oxysporum species complex</taxon>
    </lineage>
</organism>
<proteinExistence type="predicted"/>
<dbReference type="Proteomes" id="UP000002489">
    <property type="component" value="Unassembled WGS sequence"/>
</dbReference>
<sequence length="260" mass="29128">MNDHAGDFISGVYGMSSWGIDVDRVVGCFIKSNAIISQVTSLLRKEGLIHGHLPRLAFTGAEEATYRVVLRATRYDHRIAHFYALPSSDAKVRLLKAQLAVVLAVSKDWTVEIDPENDFGADVPDFGWGSNLCNLGDLWQVLGMWKVIAVNWKDFGSIPVRQESVWDATGYLTIPIGAALQFYGTNRDLEKALYDADFCIGLPHHHIKDETESLNNDHMREVLQHLLRAFQHQLISIRLAVVDGWNISSTLLFQVGKVLN</sequence>
<name>A0A0D2XYD3_FUSOF</name>
<protein>
    <submittedName>
        <fullName evidence="1">Uncharacterized protein</fullName>
    </submittedName>
</protein>